<keyword evidence="2 7" id="KW-0441">Lipid A biosynthesis</keyword>
<keyword evidence="8" id="KW-0175">Coiled coil</keyword>
<dbReference type="InterPro" id="IPR007691">
    <property type="entry name" value="LpxD"/>
</dbReference>
<evidence type="ECO:0000256" key="2">
    <source>
        <dbReference type="ARBA" id="ARBA00022556"/>
    </source>
</evidence>
<dbReference type="Proteomes" id="UP000317243">
    <property type="component" value="Unassembled WGS sequence"/>
</dbReference>
<comment type="function">
    <text evidence="7">Catalyzes the N-acylation of UDP-3-O-acylglucosamine using 3-hydroxyacyl-ACP as the acyl donor. Is involved in the biosynthesis of lipid A, a phosphorylated glycolipid that anchors the lipopolysaccharide to the outer membrane of the cell.</text>
</comment>
<feature type="domain" description="UDP-3-O-[3-hydroxymyristoyl] glucosamine N-acyltransferase non-repeat region" evidence="9">
    <location>
        <begin position="22"/>
        <end position="90"/>
    </location>
</feature>
<dbReference type="GO" id="GO:0009245">
    <property type="term" value="P:lipid A biosynthetic process"/>
    <property type="evidence" value="ECO:0007669"/>
    <property type="project" value="UniProtKB-UniRule"/>
</dbReference>
<accession>A0A5C5W7T0</accession>
<dbReference type="SUPFAM" id="SSF51161">
    <property type="entry name" value="Trimeric LpxA-like enzymes"/>
    <property type="match status" value="1"/>
</dbReference>
<dbReference type="PANTHER" id="PTHR43378">
    <property type="entry name" value="UDP-3-O-ACYLGLUCOSAMINE N-ACYLTRANSFERASE"/>
    <property type="match status" value="1"/>
</dbReference>
<dbReference type="OrthoDB" id="9784739at2"/>
<evidence type="ECO:0000259" key="9">
    <source>
        <dbReference type="Pfam" id="PF04613"/>
    </source>
</evidence>
<reference evidence="10 11" key="1">
    <citation type="submission" date="2019-02" db="EMBL/GenBank/DDBJ databases">
        <title>Deep-cultivation of Planctomycetes and their phenomic and genomic characterization uncovers novel biology.</title>
        <authorList>
            <person name="Wiegand S."/>
            <person name="Jogler M."/>
            <person name="Boedeker C."/>
            <person name="Pinto D."/>
            <person name="Vollmers J."/>
            <person name="Rivas-Marin E."/>
            <person name="Kohn T."/>
            <person name="Peeters S.H."/>
            <person name="Heuer A."/>
            <person name="Rast P."/>
            <person name="Oberbeckmann S."/>
            <person name="Bunk B."/>
            <person name="Jeske O."/>
            <person name="Meyerdierks A."/>
            <person name="Storesund J.E."/>
            <person name="Kallscheuer N."/>
            <person name="Luecker S."/>
            <person name="Lage O.M."/>
            <person name="Pohl T."/>
            <person name="Merkel B.J."/>
            <person name="Hornburger P."/>
            <person name="Mueller R.-W."/>
            <person name="Bruemmer F."/>
            <person name="Labrenz M."/>
            <person name="Spormann A.M."/>
            <person name="Op Den Camp H."/>
            <person name="Overmann J."/>
            <person name="Amann R."/>
            <person name="Jetten M.S.M."/>
            <person name="Mascher T."/>
            <person name="Medema M.H."/>
            <person name="Devos D.P."/>
            <person name="Kaster A.-K."/>
            <person name="Ovreas L."/>
            <person name="Rohde M."/>
            <person name="Galperin M.Y."/>
            <person name="Jogler C."/>
        </authorList>
    </citation>
    <scope>NUCLEOTIDE SEQUENCE [LARGE SCALE GENOMIC DNA]</scope>
    <source>
        <strain evidence="10 11">KOR42</strain>
    </source>
</reference>
<dbReference type="CDD" id="cd03352">
    <property type="entry name" value="LbH_LpxD"/>
    <property type="match status" value="1"/>
</dbReference>
<dbReference type="InterPro" id="IPR001451">
    <property type="entry name" value="Hexapep"/>
</dbReference>
<organism evidence="10 11">
    <name type="scientific">Thalassoglobus neptunius</name>
    <dbReference type="NCBI Taxonomy" id="1938619"/>
    <lineage>
        <taxon>Bacteria</taxon>
        <taxon>Pseudomonadati</taxon>
        <taxon>Planctomycetota</taxon>
        <taxon>Planctomycetia</taxon>
        <taxon>Planctomycetales</taxon>
        <taxon>Planctomycetaceae</taxon>
        <taxon>Thalassoglobus</taxon>
    </lineage>
</organism>
<comment type="catalytic activity">
    <reaction evidence="7">
        <text>a UDP-3-O-[(3R)-3-hydroxyacyl]-alpha-D-glucosamine + a (3R)-hydroxyacyl-[ACP] = a UDP-2-N,3-O-bis[(3R)-3-hydroxyacyl]-alpha-D-glucosamine + holo-[ACP] + H(+)</text>
        <dbReference type="Rhea" id="RHEA:53836"/>
        <dbReference type="Rhea" id="RHEA-COMP:9685"/>
        <dbReference type="Rhea" id="RHEA-COMP:9945"/>
        <dbReference type="ChEBI" id="CHEBI:15378"/>
        <dbReference type="ChEBI" id="CHEBI:64479"/>
        <dbReference type="ChEBI" id="CHEBI:78827"/>
        <dbReference type="ChEBI" id="CHEBI:137740"/>
        <dbReference type="ChEBI" id="CHEBI:137748"/>
        <dbReference type="EC" id="2.3.1.191"/>
    </reaction>
</comment>
<dbReference type="HAMAP" id="MF_00523">
    <property type="entry name" value="LpxD"/>
    <property type="match status" value="1"/>
</dbReference>
<evidence type="ECO:0000313" key="10">
    <source>
        <dbReference type="EMBL" id="TWT46958.1"/>
    </source>
</evidence>
<dbReference type="Pfam" id="PF00132">
    <property type="entry name" value="Hexapep"/>
    <property type="match status" value="2"/>
</dbReference>
<evidence type="ECO:0000256" key="7">
    <source>
        <dbReference type="HAMAP-Rule" id="MF_00523"/>
    </source>
</evidence>
<gene>
    <name evidence="7 10" type="primary">lpxD</name>
    <name evidence="10" type="ORF">KOR42_43020</name>
</gene>
<sequence length="363" mass="38658">MPITIDALAQHVSGEVLGNGEILISDVASLETAGSDNVSYLDSRKQLRHALNSAAGAMITTAKLSEEFQRRGSKCALILVDQPQQAFIEAMLHFRPQAPRTRCGISSNAQIDESAVVGEDCDIYPNAWIGKNVRLGDRCEIGPGAVIADNVTIGDDCVIHANAVIYHDVEIHDRVIVHANAVIGADGFGYRFVNGAFVRIPHTGSVIVQNDVEIGACTTIDRGMIHSTVIGEGTKLDNQVMIAHNCQIGKHNAFASQVGLAGSCTTGDYVQMGGQVGVADHVNIGPGTKFGGKSGVIWDMPAGGTFHGIPAINEKDCIRNHFSIQKLPELRDQVKQLSEQLAELKAQLADSSQSDQSSQRSAA</sequence>
<evidence type="ECO:0000313" key="11">
    <source>
        <dbReference type="Proteomes" id="UP000317243"/>
    </source>
</evidence>
<evidence type="ECO:0000256" key="1">
    <source>
        <dbReference type="ARBA" id="ARBA00022516"/>
    </source>
</evidence>
<dbReference type="InterPro" id="IPR020573">
    <property type="entry name" value="UDP_GlcNAc_AcTrfase_non-rep"/>
</dbReference>
<feature type="coiled-coil region" evidence="8">
    <location>
        <begin position="327"/>
        <end position="354"/>
    </location>
</feature>
<dbReference type="GO" id="GO:0016410">
    <property type="term" value="F:N-acyltransferase activity"/>
    <property type="evidence" value="ECO:0007669"/>
    <property type="project" value="InterPro"/>
</dbReference>
<keyword evidence="11" id="KW-1185">Reference proteome</keyword>
<proteinExistence type="inferred from homology"/>
<dbReference type="InterPro" id="IPR011004">
    <property type="entry name" value="Trimer_LpxA-like_sf"/>
</dbReference>
<dbReference type="NCBIfam" id="TIGR01853">
    <property type="entry name" value="lipid_A_lpxD"/>
    <property type="match status" value="1"/>
</dbReference>
<dbReference type="GO" id="GO:0016020">
    <property type="term" value="C:membrane"/>
    <property type="evidence" value="ECO:0007669"/>
    <property type="project" value="GOC"/>
</dbReference>
<dbReference type="GO" id="GO:0103118">
    <property type="term" value="F:UDP-3-O-[(3R)-3-hydroxyacyl]-glucosamine N-acyltransferase activity"/>
    <property type="evidence" value="ECO:0007669"/>
    <property type="project" value="UniProtKB-EC"/>
</dbReference>
<dbReference type="PANTHER" id="PTHR43378:SF2">
    <property type="entry name" value="UDP-3-O-ACYLGLUCOSAMINE N-ACYLTRANSFERASE 1, MITOCHONDRIAL-RELATED"/>
    <property type="match status" value="1"/>
</dbReference>
<dbReference type="RefSeq" id="WP_146511677.1">
    <property type="nucleotide sequence ID" value="NZ_SIHI01000027.1"/>
</dbReference>
<comment type="subunit">
    <text evidence="7">Homotrimer.</text>
</comment>
<name>A0A5C5W7T0_9PLAN</name>
<dbReference type="Gene3D" id="2.160.10.10">
    <property type="entry name" value="Hexapeptide repeat proteins"/>
    <property type="match status" value="1"/>
</dbReference>
<comment type="caution">
    <text evidence="10">The sequence shown here is derived from an EMBL/GenBank/DDBJ whole genome shotgun (WGS) entry which is preliminary data.</text>
</comment>
<evidence type="ECO:0000256" key="3">
    <source>
        <dbReference type="ARBA" id="ARBA00022679"/>
    </source>
</evidence>
<keyword evidence="1 7" id="KW-0444">Lipid biosynthesis</keyword>
<dbReference type="Gene3D" id="3.40.1390.10">
    <property type="entry name" value="MurE/MurF, N-terminal domain"/>
    <property type="match status" value="1"/>
</dbReference>
<evidence type="ECO:0000256" key="5">
    <source>
        <dbReference type="ARBA" id="ARBA00023098"/>
    </source>
</evidence>
<comment type="similarity">
    <text evidence="7">Belongs to the transferase hexapeptide repeat family. LpxD subfamily.</text>
</comment>
<dbReference type="Pfam" id="PF04613">
    <property type="entry name" value="LpxD"/>
    <property type="match status" value="1"/>
</dbReference>
<dbReference type="NCBIfam" id="NF002060">
    <property type="entry name" value="PRK00892.1"/>
    <property type="match status" value="1"/>
</dbReference>
<comment type="pathway">
    <text evidence="7">Bacterial outer membrane biogenesis; LPS lipid A biosynthesis.</text>
</comment>
<dbReference type="EMBL" id="SIHI01000027">
    <property type="protein sequence ID" value="TWT46958.1"/>
    <property type="molecule type" value="Genomic_DNA"/>
</dbReference>
<protein>
    <recommendedName>
        <fullName evidence="7">UDP-3-O-acylglucosamine N-acyltransferase</fullName>
        <ecNumber evidence="7">2.3.1.191</ecNumber>
    </recommendedName>
</protein>
<evidence type="ECO:0000256" key="6">
    <source>
        <dbReference type="ARBA" id="ARBA00023315"/>
    </source>
</evidence>
<keyword evidence="3 7" id="KW-0808">Transferase</keyword>
<feature type="active site" description="Proton acceptor" evidence="7">
    <location>
        <position position="244"/>
    </location>
</feature>
<keyword evidence="4 7" id="KW-0677">Repeat</keyword>
<dbReference type="UniPathway" id="UPA00973"/>
<keyword evidence="6 7" id="KW-0012">Acyltransferase</keyword>
<dbReference type="AlphaFoldDB" id="A0A5C5W7T0"/>
<keyword evidence="5 7" id="KW-0443">Lipid metabolism</keyword>
<evidence type="ECO:0000256" key="8">
    <source>
        <dbReference type="SAM" id="Coils"/>
    </source>
</evidence>
<evidence type="ECO:0000256" key="4">
    <source>
        <dbReference type="ARBA" id="ARBA00022737"/>
    </source>
</evidence>
<dbReference type="EC" id="2.3.1.191" evidence="7"/>